<dbReference type="AlphaFoldDB" id="A0A9N9EQU5"/>
<reference evidence="1" key="1">
    <citation type="submission" date="2021-06" db="EMBL/GenBank/DDBJ databases">
        <authorList>
            <person name="Kallberg Y."/>
            <person name="Tangrot J."/>
            <person name="Rosling A."/>
        </authorList>
    </citation>
    <scope>NUCLEOTIDE SEQUENCE</scope>
    <source>
        <strain evidence="1">MT106</strain>
    </source>
</reference>
<dbReference type="EMBL" id="CAJVPL010013169">
    <property type="protein sequence ID" value="CAG8687978.1"/>
    <property type="molecule type" value="Genomic_DNA"/>
</dbReference>
<proteinExistence type="predicted"/>
<dbReference type="Proteomes" id="UP000789831">
    <property type="component" value="Unassembled WGS sequence"/>
</dbReference>
<comment type="caution">
    <text evidence="1">The sequence shown here is derived from an EMBL/GenBank/DDBJ whole genome shotgun (WGS) entry which is preliminary data.</text>
</comment>
<feature type="non-terminal residue" evidence="1">
    <location>
        <position position="1"/>
    </location>
</feature>
<organism evidence="1 2">
    <name type="scientific">Ambispora gerdemannii</name>
    <dbReference type="NCBI Taxonomy" id="144530"/>
    <lineage>
        <taxon>Eukaryota</taxon>
        <taxon>Fungi</taxon>
        <taxon>Fungi incertae sedis</taxon>
        <taxon>Mucoromycota</taxon>
        <taxon>Glomeromycotina</taxon>
        <taxon>Glomeromycetes</taxon>
        <taxon>Archaeosporales</taxon>
        <taxon>Ambisporaceae</taxon>
        <taxon>Ambispora</taxon>
    </lineage>
</organism>
<name>A0A9N9EQU5_9GLOM</name>
<gene>
    <name evidence="1" type="ORF">AGERDE_LOCUS12997</name>
</gene>
<sequence>MQSEIELKAKELVLHFVLRVGLQTNYFLIREYESSDDGWSYNITGSDNDKNNLYSHESNYYNSCSFFDGVD</sequence>
<protein>
    <submittedName>
        <fullName evidence="1">2545_t:CDS:1</fullName>
    </submittedName>
</protein>
<evidence type="ECO:0000313" key="1">
    <source>
        <dbReference type="EMBL" id="CAG8687978.1"/>
    </source>
</evidence>
<accession>A0A9N9EQU5</accession>
<keyword evidence="2" id="KW-1185">Reference proteome</keyword>
<evidence type="ECO:0000313" key="2">
    <source>
        <dbReference type="Proteomes" id="UP000789831"/>
    </source>
</evidence>